<gene>
    <name evidence="2" type="ORF">IFM89_001345</name>
</gene>
<dbReference type="Proteomes" id="UP000631114">
    <property type="component" value="Unassembled WGS sequence"/>
</dbReference>
<dbReference type="Gene3D" id="3.60.10.10">
    <property type="entry name" value="Endonuclease/exonuclease/phosphatase"/>
    <property type="match status" value="1"/>
</dbReference>
<evidence type="ECO:0000313" key="3">
    <source>
        <dbReference type="Proteomes" id="UP000631114"/>
    </source>
</evidence>
<proteinExistence type="predicted"/>
<dbReference type="InterPro" id="IPR036691">
    <property type="entry name" value="Endo/exonu/phosph_ase_sf"/>
</dbReference>
<organism evidence="2 3">
    <name type="scientific">Coptis chinensis</name>
    <dbReference type="NCBI Taxonomy" id="261450"/>
    <lineage>
        <taxon>Eukaryota</taxon>
        <taxon>Viridiplantae</taxon>
        <taxon>Streptophyta</taxon>
        <taxon>Embryophyta</taxon>
        <taxon>Tracheophyta</taxon>
        <taxon>Spermatophyta</taxon>
        <taxon>Magnoliopsida</taxon>
        <taxon>Ranunculales</taxon>
        <taxon>Ranunculaceae</taxon>
        <taxon>Coptidoideae</taxon>
        <taxon>Coptis</taxon>
    </lineage>
</organism>
<dbReference type="OrthoDB" id="1432405at2759"/>
<dbReference type="InterPro" id="IPR005135">
    <property type="entry name" value="Endo/exonuclease/phosphatase"/>
</dbReference>
<dbReference type="AlphaFoldDB" id="A0A835HA85"/>
<keyword evidence="3" id="KW-1185">Reference proteome</keyword>
<dbReference type="EMBL" id="JADFTS010000007">
    <property type="protein sequence ID" value="KAF9595596.1"/>
    <property type="molecule type" value="Genomic_DNA"/>
</dbReference>
<name>A0A835HA85_9MAGN</name>
<dbReference type="SUPFAM" id="SSF56219">
    <property type="entry name" value="DNase I-like"/>
    <property type="match status" value="1"/>
</dbReference>
<accession>A0A835HA85</accession>
<dbReference type="PANTHER" id="PTHR33710:SF77">
    <property type="entry name" value="DNASE I-LIKE SUPERFAMILY PROTEIN"/>
    <property type="match status" value="1"/>
</dbReference>
<protein>
    <recommendedName>
        <fullName evidence="1">Endonuclease/exonuclease/phosphatase domain-containing protein</fullName>
    </recommendedName>
</protein>
<dbReference type="Pfam" id="PF03372">
    <property type="entry name" value="Exo_endo_phos"/>
    <property type="match status" value="1"/>
</dbReference>
<evidence type="ECO:0000259" key="1">
    <source>
        <dbReference type="Pfam" id="PF03372"/>
    </source>
</evidence>
<dbReference type="GO" id="GO:0003824">
    <property type="term" value="F:catalytic activity"/>
    <property type="evidence" value="ECO:0007669"/>
    <property type="project" value="InterPro"/>
</dbReference>
<dbReference type="PANTHER" id="PTHR33710">
    <property type="entry name" value="BNAC02G09200D PROTEIN"/>
    <property type="match status" value="1"/>
</dbReference>
<evidence type="ECO:0000313" key="2">
    <source>
        <dbReference type="EMBL" id="KAF9595596.1"/>
    </source>
</evidence>
<comment type="caution">
    <text evidence="2">The sequence shown here is derived from an EMBL/GenBank/DDBJ whole genome shotgun (WGS) entry which is preliminary data.</text>
</comment>
<sequence length="560" mass="64941">MIVLSWNCRGVGLNSTIQELKNVITVERPSLVFVCETKSGWKKSGRLIRKLGFSDACIVPSQGLSGGLWLLWSDLCTVTILYKSSWIIQAEIHESGKVWYFSGIYASPDPVIRTTQWEQLHLFKPPSRQPWLCIGDLNDVLKPKEKRGRVPFSPSKAQWLIQAMNNCELFDIGYKGLVFTWCNGQKGRNRTHERIDRALANVEWRLCFPNDCLYHKHSTESDHKMLVIKPNTTTQYHPRPFWFEAFWLEKTGCQEVIAEAWQPSVRGSASHVLTEKLKICQQKLKWWNKNIFGHLDVAIKRSAYYLENILDKIASLPNPPDALFQEELYYKEEHQKLLRQKEILWAEKSGQMWFIQGELNTRYFHTVVTRRRHKSNIVRLKKPDGSEVTDREQIGNQFVQYYTRVMTMEDPLIDDSYLDVVPSVISNEENQQLLAPVTDKEIFSTLKKMGHFKSPSPDGFQQAHILNVVIDKYCEFSGQQVNYYKSQFIHNKHLSRLFKNALSRRLKVPATTQFPNYLGVPSLLGRSKIDKFQPLIERFQSRLASWKAATLSKGGRLTLA</sequence>
<feature type="domain" description="Endonuclease/exonuclease/phosphatase" evidence="1">
    <location>
        <begin position="4"/>
        <end position="207"/>
    </location>
</feature>
<reference evidence="2 3" key="1">
    <citation type="submission" date="2020-10" db="EMBL/GenBank/DDBJ databases">
        <title>The Coptis chinensis genome and diversification of protoberbering-type alkaloids.</title>
        <authorList>
            <person name="Wang B."/>
            <person name="Shu S."/>
            <person name="Song C."/>
            <person name="Liu Y."/>
        </authorList>
    </citation>
    <scope>NUCLEOTIDE SEQUENCE [LARGE SCALE GENOMIC DNA]</scope>
    <source>
        <strain evidence="2">HL-2020</strain>
        <tissue evidence="2">Leaf</tissue>
    </source>
</reference>